<feature type="compositionally biased region" description="Low complexity" evidence="1">
    <location>
        <begin position="271"/>
        <end position="281"/>
    </location>
</feature>
<feature type="compositionally biased region" description="Low complexity" evidence="1">
    <location>
        <begin position="10"/>
        <end position="20"/>
    </location>
</feature>
<evidence type="ECO:0000256" key="1">
    <source>
        <dbReference type="SAM" id="MobiDB-lite"/>
    </source>
</evidence>
<feature type="region of interest" description="Disordered" evidence="1">
    <location>
        <begin position="1"/>
        <end position="20"/>
    </location>
</feature>
<dbReference type="VEuPathDB" id="VectorBase:AATE001579"/>
<protein>
    <submittedName>
        <fullName evidence="2">Uncharacterized protein</fullName>
    </submittedName>
</protein>
<accession>A0A182ILT7</accession>
<dbReference type="EnsemblMetazoa" id="AATE001579-RA">
    <property type="protein sequence ID" value="AATE001579-PA.1"/>
    <property type="gene ID" value="AATE001579"/>
</dbReference>
<sequence>MPRSPLSTWSYPASGPPSGASGSSSSYSSSCWRVCCFSVTSVPSGRARCRMSVSSLSTTLRELIDCWTSCGPDGVSSVRAFSDSSSSRMSSTPLLIALRLPFFGTCRFFGHGIAHRRHERAQLLDGFAYLGLQAPVNCVESQTVHSEDALFNRAETLPCKWASLVEAIRGNDTNGNGSPGAILSLSRAGHNGLYASTADGFWLAGWLLAAIEPTLHTGPGTRQALVRLHGTPRDKAHRGCTVCGLHAPLSARSAPAQPQPASGRLLDGFRSSRSPPLAASRARSRNAHESHRGLTEIFPRIVRVLTSSVKSPKCFCSVTSVRSLVSSRDTTTSSLMLRSSPSARATAMPIVFGAVLLRLAPGSGWPATAPGGCCASAPVAAPASSMPDSPSAAGSPRVRCCGREEKQRTGSFDIDASHRAARTSVCTVSCLSVSSVVLVDTIGPESSTTFPSSNSSCRLTRVSIWRVVVSSVLRFFTISSTRREQEEKNQSK</sequence>
<feature type="region of interest" description="Disordered" evidence="1">
    <location>
        <begin position="251"/>
        <end position="290"/>
    </location>
</feature>
<proteinExistence type="predicted"/>
<name>A0A182ILT7_ANOAO</name>
<feature type="compositionally biased region" description="Low complexity" evidence="1">
    <location>
        <begin position="251"/>
        <end position="262"/>
    </location>
</feature>
<organism evidence="2">
    <name type="scientific">Anopheles atroparvus</name>
    <name type="common">European mosquito</name>
    <dbReference type="NCBI Taxonomy" id="41427"/>
    <lineage>
        <taxon>Eukaryota</taxon>
        <taxon>Metazoa</taxon>
        <taxon>Ecdysozoa</taxon>
        <taxon>Arthropoda</taxon>
        <taxon>Hexapoda</taxon>
        <taxon>Insecta</taxon>
        <taxon>Pterygota</taxon>
        <taxon>Neoptera</taxon>
        <taxon>Endopterygota</taxon>
        <taxon>Diptera</taxon>
        <taxon>Nematocera</taxon>
        <taxon>Culicoidea</taxon>
        <taxon>Culicidae</taxon>
        <taxon>Anophelinae</taxon>
        <taxon>Anopheles</taxon>
    </lineage>
</organism>
<reference evidence="2" key="1">
    <citation type="submission" date="2022-08" db="UniProtKB">
        <authorList>
            <consortium name="EnsemblMetazoa"/>
        </authorList>
    </citation>
    <scope>IDENTIFICATION</scope>
    <source>
        <strain evidence="2">EBRO</strain>
    </source>
</reference>
<dbReference type="AlphaFoldDB" id="A0A182ILT7"/>
<evidence type="ECO:0000313" key="2">
    <source>
        <dbReference type="EnsemblMetazoa" id="AATE001579-PA.1"/>
    </source>
</evidence>